<dbReference type="InterPro" id="IPR010233">
    <property type="entry name" value="UbiG_MeTrfase"/>
</dbReference>
<sequence>MTTVDKIEIEKFSKLAKDWWNPNGKFKPLHLFNPARISFIKDKLISHFTLNPNGEKPLEKLKILDIGCGGGLLCEPLNRLGATITGIDASNDNIEVAKLHSKEMNLNIKYIHTAPENLDLKNNTYDVLLCMEIVEHLKDVNLFIENCSKLIKKNGIMFVATINKNLKSYIFAILGAEYVLRWLPIGTHDWDKFLTPRDLEIIAN</sequence>
<dbReference type="Gene3D" id="3.40.50.150">
    <property type="entry name" value="Vaccinia Virus protein VP39"/>
    <property type="match status" value="1"/>
</dbReference>
<organism evidence="6">
    <name type="scientific">marine metagenome</name>
    <dbReference type="NCBI Taxonomy" id="408172"/>
    <lineage>
        <taxon>unclassified sequences</taxon>
        <taxon>metagenomes</taxon>
        <taxon>ecological metagenomes</taxon>
    </lineage>
</organism>
<keyword evidence="4" id="KW-0949">S-adenosyl-L-methionine</keyword>
<dbReference type="SUPFAM" id="SSF53335">
    <property type="entry name" value="S-adenosyl-L-methionine-dependent methyltransferases"/>
    <property type="match status" value="1"/>
</dbReference>
<dbReference type="AlphaFoldDB" id="A0A383DKB2"/>
<reference evidence="6" key="1">
    <citation type="submission" date="2018-05" db="EMBL/GenBank/DDBJ databases">
        <authorList>
            <person name="Lanie J.A."/>
            <person name="Ng W.-L."/>
            <person name="Kazmierczak K.M."/>
            <person name="Andrzejewski T.M."/>
            <person name="Davidsen T.M."/>
            <person name="Wayne K.J."/>
            <person name="Tettelin H."/>
            <person name="Glass J.I."/>
            <person name="Rusch D."/>
            <person name="Podicherti R."/>
            <person name="Tsui H.-C.T."/>
            <person name="Winkler M.E."/>
        </authorList>
    </citation>
    <scope>NUCLEOTIDE SEQUENCE</scope>
</reference>
<proteinExistence type="predicted"/>
<evidence type="ECO:0000313" key="6">
    <source>
        <dbReference type="EMBL" id="SVE44946.1"/>
    </source>
</evidence>
<dbReference type="PANTHER" id="PTHR43464:SF19">
    <property type="entry name" value="UBIQUINONE BIOSYNTHESIS O-METHYLTRANSFERASE, MITOCHONDRIAL"/>
    <property type="match status" value="1"/>
</dbReference>
<keyword evidence="3" id="KW-0831">Ubiquinone biosynthesis</keyword>
<dbReference type="InterPro" id="IPR013216">
    <property type="entry name" value="Methyltransf_11"/>
</dbReference>
<keyword evidence="1" id="KW-0489">Methyltransferase</keyword>
<dbReference type="PANTHER" id="PTHR43464">
    <property type="entry name" value="METHYLTRANSFERASE"/>
    <property type="match status" value="1"/>
</dbReference>
<dbReference type="GO" id="GO:0032259">
    <property type="term" value="P:methylation"/>
    <property type="evidence" value="ECO:0007669"/>
    <property type="project" value="UniProtKB-KW"/>
</dbReference>
<protein>
    <recommendedName>
        <fullName evidence="5">Methyltransferase type 11 domain-containing protein</fullName>
    </recommendedName>
</protein>
<dbReference type="Pfam" id="PF08241">
    <property type="entry name" value="Methyltransf_11"/>
    <property type="match status" value="1"/>
</dbReference>
<keyword evidence="2" id="KW-0808">Transferase</keyword>
<evidence type="ECO:0000256" key="2">
    <source>
        <dbReference type="ARBA" id="ARBA00022679"/>
    </source>
</evidence>
<dbReference type="NCBIfam" id="TIGR01983">
    <property type="entry name" value="UbiG"/>
    <property type="match status" value="1"/>
</dbReference>
<evidence type="ECO:0000256" key="1">
    <source>
        <dbReference type="ARBA" id="ARBA00022603"/>
    </source>
</evidence>
<dbReference type="EMBL" id="UINC01218075">
    <property type="protein sequence ID" value="SVE44946.1"/>
    <property type="molecule type" value="Genomic_DNA"/>
</dbReference>
<dbReference type="CDD" id="cd02440">
    <property type="entry name" value="AdoMet_MTases"/>
    <property type="match status" value="1"/>
</dbReference>
<name>A0A383DKB2_9ZZZZ</name>
<gene>
    <name evidence="6" type="ORF">METZ01_LOCUS497800</name>
</gene>
<dbReference type="InterPro" id="IPR029063">
    <property type="entry name" value="SAM-dependent_MTases_sf"/>
</dbReference>
<feature type="domain" description="Methyltransferase type 11" evidence="5">
    <location>
        <begin position="64"/>
        <end position="158"/>
    </location>
</feature>
<dbReference type="GO" id="GO:0061542">
    <property type="term" value="F:3-demethylubiquinol 3-O-methyltransferase activity"/>
    <property type="evidence" value="ECO:0007669"/>
    <property type="project" value="InterPro"/>
</dbReference>
<evidence type="ECO:0000256" key="3">
    <source>
        <dbReference type="ARBA" id="ARBA00022688"/>
    </source>
</evidence>
<feature type="non-terminal residue" evidence="6">
    <location>
        <position position="204"/>
    </location>
</feature>
<dbReference type="GO" id="GO:0010420">
    <property type="term" value="F:polyprenyldihydroxybenzoate methyltransferase activity"/>
    <property type="evidence" value="ECO:0007669"/>
    <property type="project" value="InterPro"/>
</dbReference>
<evidence type="ECO:0000256" key="4">
    <source>
        <dbReference type="ARBA" id="ARBA00022691"/>
    </source>
</evidence>
<accession>A0A383DKB2</accession>
<evidence type="ECO:0000259" key="5">
    <source>
        <dbReference type="Pfam" id="PF08241"/>
    </source>
</evidence>